<evidence type="ECO:0000256" key="1">
    <source>
        <dbReference type="SAM" id="MobiDB-lite"/>
    </source>
</evidence>
<feature type="region of interest" description="Disordered" evidence="1">
    <location>
        <begin position="104"/>
        <end position="171"/>
    </location>
</feature>
<dbReference type="EMBL" id="OU963896">
    <property type="protein sequence ID" value="CAH0404754.1"/>
    <property type="molecule type" value="Genomic_DNA"/>
</dbReference>
<sequence>MDNETAIRLIEIYASHSPLWDTRRKEYHNNNVREDLWEEIAKNFVQPKADLKLKMKSLLSSYRRERNREKTSNITGCGRNKAYKSKWFAYEAFSFLHDRNNPIDAVDCGSPSEPGNTEQTIPEQGISEQGTSEPGTSEQGTRGQDTNTKKSSKKEKPVNKRTRQEAEYDAENQMIEEALEVIRKQNDSCFWHARSS</sequence>
<accession>A0ABN8B9P2</accession>
<feature type="compositionally biased region" description="Polar residues" evidence="1">
    <location>
        <begin position="113"/>
        <end position="146"/>
    </location>
</feature>
<name>A0ABN8B9P2_CHISP</name>
<feature type="domain" description="MADF" evidence="2">
    <location>
        <begin position="8"/>
        <end position="101"/>
    </location>
</feature>
<dbReference type="PROSITE" id="PS51029">
    <property type="entry name" value="MADF"/>
    <property type="match status" value="1"/>
</dbReference>
<dbReference type="Pfam" id="PF10545">
    <property type="entry name" value="MADF_DNA_bdg"/>
    <property type="match status" value="1"/>
</dbReference>
<dbReference type="SMART" id="SM00595">
    <property type="entry name" value="MADF"/>
    <property type="match status" value="1"/>
</dbReference>
<dbReference type="PANTHER" id="PTHR21505">
    <property type="entry name" value="MADF DOMAIN-CONTAINING PROTEIN-RELATED"/>
    <property type="match status" value="1"/>
</dbReference>
<dbReference type="InterPro" id="IPR006578">
    <property type="entry name" value="MADF-dom"/>
</dbReference>
<dbReference type="Proteomes" id="UP001153292">
    <property type="component" value="Chromosome 3"/>
</dbReference>
<keyword evidence="4" id="KW-1185">Reference proteome</keyword>
<feature type="compositionally biased region" description="Basic and acidic residues" evidence="1">
    <location>
        <begin position="154"/>
        <end position="166"/>
    </location>
</feature>
<evidence type="ECO:0000259" key="2">
    <source>
        <dbReference type="PROSITE" id="PS51029"/>
    </source>
</evidence>
<gene>
    <name evidence="3" type="ORF">CHILSU_LOCUS8100</name>
</gene>
<reference evidence="3" key="1">
    <citation type="submission" date="2021-12" db="EMBL/GenBank/DDBJ databases">
        <authorList>
            <person name="King R."/>
        </authorList>
    </citation>
    <scope>NUCLEOTIDE SEQUENCE</scope>
</reference>
<organism evidence="3 4">
    <name type="scientific">Chilo suppressalis</name>
    <name type="common">Asiatic rice borer moth</name>
    <dbReference type="NCBI Taxonomy" id="168631"/>
    <lineage>
        <taxon>Eukaryota</taxon>
        <taxon>Metazoa</taxon>
        <taxon>Ecdysozoa</taxon>
        <taxon>Arthropoda</taxon>
        <taxon>Hexapoda</taxon>
        <taxon>Insecta</taxon>
        <taxon>Pterygota</taxon>
        <taxon>Neoptera</taxon>
        <taxon>Endopterygota</taxon>
        <taxon>Lepidoptera</taxon>
        <taxon>Glossata</taxon>
        <taxon>Ditrysia</taxon>
        <taxon>Pyraloidea</taxon>
        <taxon>Crambidae</taxon>
        <taxon>Crambinae</taxon>
        <taxon>Chilo</taxon>
    </lineage>
</organism>
<evidence type="ECO:0000313" key="4">
    <source>
        <dbReference type="Proteomes" id="UP001153292"/>
    </source>
</evidence>
<protein>
    <recommendedName>
        <fullName evidence="2">MADF domain-containing protein</fullName>
    </recommendedName>
</protein>
<evidence type="ECO:0000313" key="3">
    <source>
        <dbReference type="EMBL" id="CAH0404754.1"/>
    </source>
</evidence>
<proteinExistence type="predicted"/>
<dbReference type="PANTHER" id="PTHR21505:SF15">
    <property type="entry name" value="RE18252P"/>
    <property type="match status" value="1"/>
</dbReference>